<keyword evidence="1" id="KW-1133">Transmembrane helix</keyword>
<evidence type="ECO:0000256" key="1">
    <source>
        <dbReference type="SAM" id="Phobius"/>
    </source>
</evidence>
<gene>
    <name evidence="2" type="ORF">BN874_2140013</name>
</gene>
<evidence type="ECO:0000313" key="3">
    <source>
        <dbReference type="Proteomes" id="UP000019184"/>
    </source>
</evidence>
<keyword evidence="3" id="KW-1185">Reference proteome</keyword>
<comment type="caution">
    <text evidence="2">The sequence shown here is derived from an EMBL/GenBank/DDBJ whole genome shotgun (WGS) entry which is preliminary data.</text>
</comment>
<accession>A0A7U7GBS9</accession>
<sequence>MADECQETLHEHSRQALDRSISSSETACPGPVYFSEKRVLAVLLDLRLDIANTCLDLAGVLLELSFCFQIVIAGDMADDFFHFAFGFFVAAFDLLFVHVSVLSMNGVITPARNVISQRLRGNICARWITVSSVTHIGDAFSFCALPNRRPRPLRSSSRWSEIQRRSLGG</sequence>
<keyword evidence="1" id="KW-0472">Membrane</keyword>
<protein>
    <submittedName>
        <fullName evidence="2">Uncharacterized protein</fullName>
    </submittedName>
</protein>
<dbReference type="AlphaFoldDB" id="A0A7U7GBS9"/>
<keyword evidence="1" id="KW-0812">Transmembrane</keyword>
<reference evidence="2 3" key="1">
    <citation type="journal article" date="2014" name="ISME J.">
        <title>Candidatus Competibacter-lineage genomes retrieved from metagenomes reveal functional metabolic diversity.</title>
        <authorList>
            <person name="McIlroy S.J."/>
            <person name="Albertsen M."/>
            <person name="Andresen E.K."/>
            <person name="Saunders A.M."/>
            <person name="Kristiansen R."/>
            <person name="Stokholm-Bjerregaard M."/>
            <person name="Nielsen K.L."/>
            <person name="Nielsen P.H."/>
        </authorList>
    </citation>
    <scope>NUCLEOTIDE SEQUENCE [LARGE SCALE GENOMIC DNA]</scope>
    <source>
        <strain evidence="2 3">Run_B_J11</strain>
    </source>
</reference>
<dbReference type="Proteomes" id="UP000019184">
    <property type="component" value="Unassembled WGS sequence"/>
</dbReference>
<feature type="transmembrane region" description="Helical" evidence="1">
    <location>
        <begin position="80"/>
        <end position="102"/>
    </location>
</feature>
<proteinExistence type="predicted"/>
<name>A0A7U7GBS9_9GAMM</name>
<evidence type="ECO:0000313" key="2">
    <source>
        <dbReference type="EMBL" id="CDH45189.1"/>
    </source>
</evidence>
<organism evidence="2 3">
    <name type="scientific">Candidatus Contendobacter odensis Run_B_J11</name>
    <dbReference type="NCBI Taxonomy" id="1400861"/>
    <lineage>
        <taxon>Bacteria</taxon>
        <taxon>Pseudomonadati</taxon>
        <taxon>Pseudomonadota</taxon>
        <taxon>Gammaproteobacteria</taxon>
        <taxon>Candidatus Competibacteraceae</taxon>
        <taxon>Candidatus Contendibacter</taxon>
    </lineage>
</organism>
<dbReference type="EMBL" id="CBTK010000129">
    <property type="protein sequence ID" value="CDH45189.1"/>
    <property type="molecule type" value="Genomic_DNA"/>
</dbReference>